<evidence type="ECO:0000313" key="2">
    <source>
        <dbReference type="Proteomes" id="UP000316852"/>
    </source>
</evidence>
<dbReference type="Proteomes" id="UP000316852">
    <property type="component" value="Unassembled WGS sequence"/>
</dbReference>
<name>A0A538T876_UNCEI</name>
<proteinExistence type="predicted"/>
<sequence>MKWFAHVHIANLRALRIAREQRDRPQLIEFRTFQHKELSMKQRVATVLLWMFAIALPTAASAQHGDHAAMSPDQIGTASIKFETSCAPAVKDDFNKAVALLHSFWFPESSKTFNAVLAKDPNCATAHWGVALSTWGNPFGGLKNAKTIETMRISIETAKKSSSIGP</sequence>
<organism evidence="1 2">
    <name type="scientific">Eiseniibacteriota bacterium</name>
    <dbReference type="NCBI Taxonomy" id="2212470"/>
    <lineage>
        <taxon>Bacteria</taxon>
        <taxon>Candidatus Eiseniibacteriota</taxon>
    </lineage>
</organism>
<dbReference type="AlphaFoldDB" id="A0A538T876"/>
<accession>A0A538T876</accession>
<protein>
    <submittedName>
        <fullName evidence="1">Uncharacterized protein</fullName>
    </submittedName>
</protein>
<dbReference type="EMBL" id="VBOW01000019">
    <property type="protein sequence ID" value="TMQ59836.1"/>
    <property type="molecule type" value="Genomic_DNA"/>
</dbReference>
<gene>
    <name evidence="1" type="ORF">E6K76_03795</name>
</gene>
<comment type="caution">
    <text evidence="1">The sequence shown here is derived from an EMBL/GenBank/DDBJ whole genome shotgun (WGS) entry which is preliminary data.</text>
</comment>
<evidence type="ECO:0000313" key="1">
    <source>
        <dbReference type="EMBL" id="TMQ59836.1"/>
    </source>
</evidence>
<reference evidence="1 2" key="1">
    <citation type="journal article" date="2019" name="Nat. Microbiol.">
        <title>Mediterranean grassland soil C-N compound turnover is dependent on rainfall and depth, and is mediated by genomically divergent microorganisms.</title>
        <authorList>
            <person name="Diamond S."/>
            <person name="Andeer P.F."/>
            <person name="Li Z."/>
            <person name="Crits-Christoph A."/>
            <person name="Burstein D."/>
            <person name="Anantharaman K."/>
            <person name="Lane K.R."/>
            <person name="Thomas B.C."/>
            <person name="Pan C."/>
            <person name="Northen T.R."/>
            <person name="Banfield J.F."/>
        </authorList>
    </citation>
    <scope>NUCLEOTIDE SEQUENCE [LARGE SCALE GENOMIC DNA]</scope>
    <source>
        <strain evidence="1">WS_6</strain>
    </source>
</reference>